<evidence type="ECO:0000313" key="1">
    <source>
        <dbReference type="EMBL" id="MPC19205.1"/>
    </source>
</evidence>
<organism evidence="1 2">
    <name type="scientific">Portunus trituberculatus</name>
    <name type="common">Swimming crab</name>
    <name type="synonym">Neptunus trituberculatus</name>
    <dbReference type="NCBI Taxonomy" id="210409"/>
    <lineage>
        <taxon>Eukaryota</taxon>
        <taxon>Metazoa</taxon>
        <taxon>Ecdysozoa</taxon>
        <taxon>Arthropoda</taxon>
        <taxon>Crustacea</taxon>
        <taxon>Multicrustacea</taxon>
        <taxon>Malacostraca</taxon>
        <taxon>Eumalacostraca</taxon>
        <taxon>Eucarida</taxon>
        <taxon>Decapoda</taxon>
        <taxon>Pleocyemata</taxon>
        <taxon>Brachyura</taxon>
        <taxon>Eubrachyura</taxon>
        <taxon>Portunoidea</taxon>
        <taxon>Portunidae</taxon>
        <taxon>Portuninae</taxon>
        <taxon>Portunus</taxon>
    </lineage>
</organism>
<evidence type="ECO:0000313" key="2">
    <source>
        <dbReference type="Proteomes" id="UP000324222"/>
    </source>
</evidence>
<proteinExistence type="predicted"/>
<comment type="caution">
    <text evidence="1">The sequence shown here is derived from an EMBL/GenBank/DDBJ whole genome shotgun (WGS) entry which is preliminary data.</text>
</comment>
<name>A0A5B7DDR6_PORTR</name>
<dbReference type="EMBL" id="VSRR010000749">
    <property type="protein sequence ID" value="MPC19205.1"/>
    <property type="molecule type" value="Genomic_DNA"/>
</dbReference>
<accession>A0A5B7DDR6</accession>
<keyword evidence="2" id="KW-1185">Reference proteome</keyword>
<protein>
    <submittedName>
        <fullName evidence="1">Uncharacterized protein</fullName>
    </submittedName>
</protein>
<reference evidence="1 2" key="1">
    <citation type="submission" date="2019-05" db="EMBL/GenBank/DDBJ databases">
        <title>Another draft genome of Portunus trituberculatus and its Hox gene families provides insights of decapod evolution.</title>
        <authorList>
            <person name="Jeong J.-H."/>
            <person name="Song I."/>
            <person name="Kim S."/>
            <person name="Choi T."/>
            <person name="Kim D."/>
            <person name="Ryu S."/>
            <person name="Kim W."/>
        </authorList>
    </citation>
    <scope>NUCLEOTIDE SEQUENCE [LARGE SCALE GENOMIC DNA]</scope>
    <source>
        <tissue evidence="1">Muscle</tissue>
    </source>
</reference>
<gene>
    <name evidence="1" type="ORF">E2C01_012116</name>
</gene>
<sequence length="59" mass="6586">MLLQPPHILCVLPLDRHLILLHEIRGLRAAKLLKWTSTSASLPRDPRHAGDCCPLLTSP</sequence>
<dbReference type="Proteomes" id="UP000324222">
    <property type="component" value="Unassembled WGS sequence"/>
</dbReference>
<dbReference type="AlphaFoldDB" id="A0A5B7DDR6"/>